<dbReference type="PANTHER" id="PTHR40659:SF1">
    <property type="entry name" value="NICKEL_COBALT EFFLUX SYSTEM RCNA"/>
    <property type="match status" value="1"/>
</dbReference>
<keyword evidence="6" id="KW-0533">Nickel</keyword>
<keyword evidence="12" id="KW-0170">Cobalt</keyword>
<keyword evidence="14" id="KW-0732">Signal</keyword>
<accession>A0ABN7KC34</accession>
<evidence type="ECO:0000256" key="1">
    <source>
        <dbReference type="ARBA" id="ARBA00002510"/>
    </source>
</evidence>
<keyword evidence="8 13" id="KW-1133">Transmembrane helix</keyword>
<proteinExistence type="inferred from homology"/>
<dbReference type="PROSITE" id="PS51257">
    <property type="entry name" value="PROKAR_LIPOPROTEIN"/>
    <property type="match status" value="1"/>
</dbReference>
<keyword evidence="5" id="KW-1003">Cell membrane</keyword>
<keyword evidence="11 13" id="KW-0472">Membrane</keyword>
<gene>
    <name evidence="15" type="ORF">LMG8286_01591</name>
</gene>
<evidence type="ECO:0000256" key="5">
    <source>
        <dbReference type="ARBA" id="ARBA00022475"/>
    </source>
</evidence>
<comment type="similarity">
    <text evidence="13">Belongs to the NiCoT transporter (TC 2.A.52) family.</text>
</comment>
<feature type="chain" id="PRO_5046020094" description="Nickel/cobalt efflux system" evidence="14">
    <location>
        <begin position="22"/>
        <end position="482"/>
    </location>
</feature>
<evidence type="ECO:0000256" key="3">
    <source>
        <dbReference type="ARBA" id="ARBA00022426"/>
    </source>
</evidence>
<feature type="transmembrane region" description="Helical" evidence="13">
    <location>
        <begin position="418"/>
        <end position="442"/>
    </location>
</feature>
<feature type="transmembrane region" description="Helical" evidence="13">
    <location>
        <begin position="255"/>
        <end position="276"/>
    </location>
</feature>
<dbReference type="Pfam" id="PF06226">
    <property type="entry name" value="DUF1007"/>
    <property type="match status" value="1"/>
</dbReference>
<feature type="transmembrane region" description="Helical" evidence="13">
    <location>
        <begin position="390"/>
        <end position="412"/>
    </location>
</feature>
<evidence type="ECO:0000256" key="4">
    <source>
        <dbReference type="ARBA" id="ARBA00022448"/>
    </source>
</evidence>
<dbReference type="Pfam" id="PF03824">
    <property type="entry name" value="NicO"/>
    <property type="match status" value="1"/>
</dbReference>
<evidence type="ECO:0000256" key="11">
    <source>
        <dbReference type="ARBA" id="ARBA00023136"/>
    </source>
</evidence>
<reference evidence="15 16" key="1">
    <citation type="submission" date="2020-11" db="EMBL/GenBank/DDBJ databases">
        <authorList>
            <person name="Peeters C."/>
        </authorList>
    </citation>
    <scope>NUCLEOTIDE SEQUENCE [LARGE SCALE GENOMIC DNA]</scope>
    <source>
        <strain evidence="15 16">LMG 8286</strain>
    </source>
</reference>
<evidence type="ECO:0000313" key="16">
    <source>
        <dbReference type="Proteomes" id="UP000789359"/>
    </source>
</evidence>
<feature type="signal peptide" evidence="14">
    <location>
        <begin position="1"/>
        <end position="21"/>
    </location>
</feature>
<evidence type="ECO:0000256" key="2">
    <source>
        <dbReference type="ARBA" id="ARBA00004651"/>
    </source>
</evidence>
<comment type="caution">
    <text evidence="15">The sequence shown here is derived from an EMBL/GenBank/DDBJ whole genome shotgun (WGS) entry which is preliminary data.</text>
</comment>
<organism evidence="15 16">
    <name type="scientific">Campylobacter suis</name>
    <dbReference type="NCBI Taxonomy" id="2790657"/>
    <lineage>
        <taxon>Bacteria</taxon>
        <taxon>Pseudomonadati</taxon>
        <taxon>Campylobacterota</taxon>
        <taxon>Epsilonproteobacteria</taxon>
        <taxon>Campylobacterales</taxon>
        <taxon>Campylobacteraceae</taxon>
        <taxon>Campylobacter</taxon>
    </lineage>
</organism>
<evidence type="ECO:0000256" key="7">
    <source>
        <dbReference type="ARBA" id="ARBA00022692"/>
    </source>
</evidence>
<dbReference type="EMBL" id="CAJHOE010000005">
    <property type="protein sequence ID" value="CAD7288985.1"/>
    <property type="molecule type" value="Genomic_DNA"/>
</dbReference>
<keyword evidence="16" id="KW-1185">Reference proteome</keyword>
<keyword evidence="9" id="KW-0406">Ion transport</keyword>
<evidence type="ECO:0000256" key="13">
    <source>
        <dbReference type="RuleBase" id="RU362101"/>
    </source>
</evidence>
<dbReference type="Proteomes" id="UP000789359">
    <property type="component" value="Unassembled WGS sequence"/>
</dbReference>
<evidence type="ECO:0000256" key="6">
    <source>
        <dbReference type="ARBA" id="ARBA00022596"/>
    </source>
</evidence>
<evidence type="ECO:0000256" key="10">
    <source>
        <dbReference type="ARBA" id="ARBA00023112"/>
    </source>
</evidence>
<feature type="transmembrane region" description="Helical" evidence="13">
    <location>
        <begin position="332"/>
        <end position="351"/>
    </location>
</feature>
<evidence type="ECO:0000256" key="8">
    <source>
        <dbReference type="ARBA" id="ARBA00022989"/>
    </source>
</evidence>
<dbReference type="InterPro" id="IPR018247">
    <property type="entry name" value="EF_Hand_1_Ca_BS"/>
</dbReference>
<keyword evidence="10" id="KW-0921">Nickel transport</keyword>
<dbReference type="PANTHER" id="PTHR40659">
    <property type="entry name" value="NICKEL/COBALT EFFLUX SYSTEM RCNA"/>
    <property type="match status" value="1"/>
</dbReference>
<evidence type="ECO:0000256" key="9">
    <source>
        <dbReference type="ARBA" id="ARBA00023065"/>
    </source>
</evidence>
<evidence type="ECO:0000313" key="15">
    <source>
        <dbReference type="EMBL" id="CAD7288985.1"/>
    </source>
</evidence>
<keyword evidence="4 13" id="KW-0813">Transport</keyword>
<evidence type="ECO:0000256" key="12">
    <source>
        <dbReference type="ARBA" id="ARBA00023285"/>
    </source>
</evidence>
<name>A0ABN7KC34_9BACT</name>
<dbReference type="InterPro" id="IPR051224">
    <property type="entry name" value="NiCoT_RcnA"/>
</dbReference>
<feature type="transmembrane region" description="Helical" evidence="13">
    <location>
        <begin position="297"/>
        <end position="320"/>
    </location>
</feature>
<comment type="function">
    <text evidence="1">Efflux system for nickel and cobalt.</text>
</comment>
<keyword evidence="7 13" id="KW-0812">Transmembrane</keyword>
<evidence type="ECO:0000256" key="14">
    <source>
        <dbReference type="SAM" id="SignalP"/>
    </source>
</evidence>
<comment type="subcellular location">
    <subcellularLocation>
        <location evidence="2 13">Cell membrane</location>
        <topology evidence="2 13">Multi-pass membrane protein</topology>
    </subcellularLocation>
</comment>
<dbReference type="InterPro" id="IPR010412">
    <property type="entry name" value="DUF1007"/>
</dbReference>
<dbReference type="InterPro" id="IPR011541">
    <property type="entry name" value="Ni/Co_transpt_high_affinity"/>
</dbReference>
<feature type="transmembrane region" description="Helical" evidence="13">
    <location>
        <begin position="454"/>
        <end position="475"/>
    </location>
</feature>
<dbReference type="PROSITE" id="PS00018">
    <property type="entry name" value="EF_HAND_1"/>
    <property type="match status" value="1"/>
</dbReference>
<protein>
    <recommendedName>
        <fullName evidence="13">Nickel/cobalt efflux system</fullName>
    </recommendedName>
</protein>
<dbReference type="RefSeq" id="WP_230057334.1">
    <property type="nucleotide sequence ID" value="NZ_CAJHOE010000005.1"/>
</dbReference>
<sequence length="482" mass="53550">MRIFRVLVFVFLLAQSAFSCALCALYSPTAHVSVSLSKNQNRLDSITFIWVFSENFTQLMLQSYDVNANNELDENELKVVRSNLLDYLVPNEYLTNLAYYYDKEQEQKINLKSKDYELFIQDNRLKFKIIFALDIELKNSLVLSMESFDKGGFFNFMFENSKAHDLGDDIYFTQNSNANIAFLELSTKDVAIEFDKKPALKDLLKTPDQISKADTYAQIDALDTQKFDAITKASLGFLDRIKELMKSDKNSVKTLFFIAFFSFIYGFTHAAGPGHAKSLTGSFFAVNGGNAMDALNFAMKVGFLHVFGSFILVCVSFFALSNISETTKQASQITSIACGVLIVFISLFLLYKNLKPQKKTQNIKWSTHESGCSCSACKALEISKNGKSELGVTLAASLIPCPGVIMVFLLAFELKGYVSAAISAIFMALGMSVVIFTAAIIGAKINQKLLNKQIFKTLQIIALAFMCALGVMMILNAKGGVL</sequence>
<keyword evidence="3" id="KW-0171">Cobalt transport</keyword>